<dbReference type="Pfam" id="PF00137">
    <property type="entry name" value="ATP-synt_C"/>
    <property type="match status" value="2"/>
</dbReference>
<evidence type="ECO:0000313" key="14">
    <source>
        <dbReference type="Proteomes" id="UP001301958"/>
    </source>
</evidence>
<dbReference type="Gene3D" id="1.20.120.610">
    <property type="entry name" value="lithium bound rotor ring of v- atpase"/>
    <property type="match status" value="1"/>
</dbReference>
<evidence type="ECO:0000256" key="4">
    <source>
        <dbReference type="ARBA" id="ARBA00022692"/>
    </source>
</evidence>
<dbReference type="FunFam" id="1.20.120.610:FF:000001">
    <property type="entry name" value="V-type proton ATPase proteolipid subunit"/>
    <property type="match status" value="1"/>
</dbReference>
<evidence type="ECO:0000313" key="13">
    <source>
        <dbReference type="EMBL" id="KAK4223884.1"/>
    </source>
</evidence>
<evidence type="ECO:0000256" key="7">
    <source>
        <dbReference type="ARBA" id="ARBA00023065"/>
    </source>
</evidence>
<comment type="caution">
    <text evidence="13">The sequence shown here is derived from an EMBL/GenBank/DDBJ whole genome shotgun (WGS) entry which is preliminary data.</text>
</comment>
<keyword evidence="14" id="KW-1185">Reference proteome</keyword>
<feature type="domain" description="V-ATPase proteolipid subunit C-like" evidence="12">
    <location>
        <begin position="1"/>
        <end position="41"/>
    </location>
</feature>
<proteinExistence type="inferred from homology"/>
<keyword evidence="7 11" id="KW-0406">Ion transport</keyword>
<comment type="subcellular location">
    <subcellularLocation>
        <location evidence="1 11">Vacuole membrane</location>
        <topology evidence="1 11">Multi-pass membrane protein</topology>
    </subcellularLocation>
</comment>
<evidence type="ECO:0000256" key="5">
    <source>
        <dbReference type="ARBA" id="ARBA00022781"/>
    </source>
</evidence>
<dbReference type="EMBL" id="MU865411">
    <property type="protein sequence ID" value="KAK4223884.1"/>
    <property type="molecule type" value="Genomic_DNA"/>
</dbReference>
<dbReference type="NCBIfam" id="TIGR01100">
    <property type="entry name" value="V_ATP_synt_C"/>
    <property type="match status" value="1"/>
</dbReference>
<evidence type="ECO:0000256" key="9">
    <source>
        <dbReference type="ARBA" id="ARBA00045519"/>
    </source>
</evidence>
<evidence type="ECO:0000259" key="12">
    <source>
        <dbReference type="Pfam" id="PF00137"/>
    </source>
</evidence>
<keyword evidence="11" id="KW-0926">Vacuole</keyword>
<dbReference type="PRINTS" id="PR00122">
    <property type="entry name" value="VACATPASE"/>
</dbReference>
<evidence type="ECO:0000256" key="1">
    <source>
        <dbReference type="ARBA" id="ARBA00004128"/>
    </source>
</evidence>
<gene>
    <name evidence="13" type="ORF">QBC38DRAFT_516100</name>
</gene>
<evidence type="ECO:0000256" key="3">
    <source>
        <dbReference type="ARBA" id="ARBA00022448"/>
    </source>
</evidence>
<evidence type="ECO:0000256" key="10">
    <source>
        <dbReference type="ARBA" id="ARBA00046480"/>
    </source>
</evidence>
<feature type="transmembrane region" description="Helical" evidence="11">
    <location>
        <begin position="61"/>
        <end position="81"/>
    </location>
</feature>
<feature type="domain" description="V-ATPase proteolipid subunit C-like" evidence="12">
    <location>
        <begin position="99"/>
        <end position="158"/>
    </location>
</feature>
<name>A0AAN7BI77_9PEZI</name>
<dbReference type="InterPro" id="IPR000245">
    <property type="entry name" value="ATPase_proteolipid_csu"/>
</dbReference>
<evidence type="ECO:0000256" key="2">
    <source>
        <dbReference type="ARBA" id="ARBA00007296"/>
    </source>
</evidence>
<keyword evidence="6 11" id="KW-1133">Transmembrane helix</keyword>
<feature type="transmembrane region" description="Helical" evidence="11">
    <location>
        <begin position="132"/>
        <end position="157"/>
    </location>
</feature>
<dbReference type="CDD" id="cd18175">
    <property type="entry name" value="ATP-synt_Vo_c_ATP6C_rpt1"/>
    <property type="match status" value="1"/>
</dbReference>
<comment type="subunit">
    <text evidence="10 11">V-ATPase is a heteromultimeric enzyme composed of a peripheral catalytic V1 complex (components A to H) attached to an integral membrane V0 proton pore complex (components: a, c, c', c'', d, e, f and VOA1). The decameric c-ring forms the proton-conducting pore, and is composed of eight proteolipid subunits c, one subunit c' and one subunit c''.</text>
</comment>
<keyword evidence="8 11" id="KW-0472">Membrane</keyword>
<reference evidence="13" key="2">
    <citation type="submission" date="2023-05" db="EMBL/GenBank/DDBJ databases">
        <authorList>
            <consortium name="Lawrence Berkeley National Laboratory"/>
            <person name="Steindorff A."/>
            <person name="Hensen N."/>
            <person name="Bonometti L."/>
            <person name="Westerberg I."/>
            <person name="Brannstrom I.O."/>
            <person name="Guillou S."/>
            <person name="Cros-Aarteil S."/>
            <person name="Calhoun S."/>
            <person name="Haridas S."/>
            <person name="Kuo A."/>
            <person name="Mondo S."/>
            <person name="Pangilinan J."/>
            <person name="Riley R."/>
            <person name="Labutti K."/>
            <person name="Andreopoulos B."/>
            <person name="Lipzen A."/>
            <person name="Chen C."/>
            <person name="Yanf M."/>
            <person name="Daum C."/>
            <person name="Ng V."/>
            <person name="Clum A."/>
            <person name="Ohm R."/>
            <person name="Martin F."/>
            <person name="Silar P."/>
            <person name="Natvig D."/>
            <person name="Lalanne C."/>
            <person name="Gautier V."/>
            <person name="Ament-Velasquez S.L."/>
            <person name="Kruys A."/>
            <person name="Hutchinson M.I."/>
            <person name="Powell A.J."/>
            <person name="Barry K."/>
            <person name="Miller A.N."/>
            <person name="Grigoriev I.V."/>
            <person name="Debuchy R."/>
            <person name="Gladieux P."/>
            <person name="Thoren M.H."/>
            <person name="Johannesson H."/>
        </authorList>
    </citation>
    <scope>NUCLEOTIDE SEQUENCE</scope>
    <source>
        <strain evidence="13">CBS 990.96</strain>
    </source>
</reference>
<dbReference type="GO" id="GO:0005774">
    <property type="term" value="C:vacuolar membrane"/>
    <property type="evidence" value="ECO:0007669"/>
    <property type="project" value="UniProtKB-SubCell"/>
</dbReference>
<keyword evidence="5 11" id="KW-0375">Hydrogen ion transport</keyword>
<dbReference type="SUPFAM" id="SSF81333">
    <property type="entry name" value="F1F0 ATP synthase subunit C"/>
    <property type="match status" value="1"/>
</dbReference>
<dbReference type="AlphaFoldDB" id="A0AAN7BI77"/>
<dbReference type="InterPro" id="IPR002379">
    <property type="entry name" value="ATPase_proteolipid_c-like_dom"/>
</dbReference>
<dbReference type="GO" id="GO:0033179">
    <property type="term" value="C:proton-transporting V-type ATPase, V0 domain"/>
    <property type="evidence" value="ECO:0007669"/>
    <property type="project" value="InterPro"/>
</dbReference>
<comment type="similarity">
    <text evidence="2 11">Belongs to the V-ATPase proteolipid subunit family.</text>
</comment>
<sequence>MGCTASIVFTCLGASYGTAKSGVGIAAMGVLRPDLIVKSMFTLLRIRRGWNMMLKDFISDIVPVIMAGIIGIYGLVVSVLISDGLKQDDYALYTGFIQLGAGLAVGLAGMAAGFAIGIVGDAGVRGTAQQPRLFVGMILILIFAEVLGLYGLIVALLMNSKATLNISC</sequence>
<evidence type="ECO:0000256" key="11">
    <source>
        <dbReference type="RuleBase" id="RU363060"/>
    </source>
</evidence>
<comment type="function">
    <text evidence="11">Proton-conducting pore forming of the V0 complex of vacuolar(H+)-ATPase (V-ATPase), a multisubunit enzyme composed of a peripheral complex (V1) that hydrolyzes ATP and a membrane integral complex (V0) that translocates protons. V-ATPase is responsible for acidifying and maintaining the pH of intracellular compartments.</text>
</comment>
<reference evidence="13" key="1">
    <citation type="journal article" date="2023" name="Mol. Phylogenet. Evol.">
        <title>Genome-scale phylogeny and comparative genomics of the fungal order Sordariales.</title>
        <authorList>
            <person name="Hensen N."/>
            <person name="Bonometti L."/>
            <person name="Westerberg I."/>
            <person name="Brannstrom I.O."/>
            <person name="Guillou S."/>
            <person name="Cros-Aarteil S."/>
            <person name="Calhoun S."/>
            <person name="Haridas S."/>
            <person name="Kuo A."/>
            <person name="Mondo S."/>
            <person name="Pangilinan J."/>
            <person name="Riley R."/>
            <person name="LaButti K."/>
            <person name="Andreopoulos B."/>
            <person name="Lipzen A."/>
            <person name="Chen C."/>
            <person name="Yan M."/>
            <person name="Daum C."/>
            <person name="Ng V."/>
            <person name="Clum A."/>
            <person name="Steindorff A."/>
            <person name="Ohm R.A."/>
            <person name="Martin F."/>
            <person name="Silar P."/>
            <person name="Natvig D.O."/>
            <person name="Lalanne C."/>
            <person name="Gautier V."/>
            <person name="Ament-Velasquez S.L."/>
            <person name="Kruys A."/>
            <person name="Hutchinson M.I."/>
            <person name="Powell A.J."/>
            <person name="Barry K."/>
            <person name="Miller A.N."/>
            <person name="Grigoriev I.V."/>
            <person name="Debuchy R."/>
            <person name="Gladieux P."/>
            <person name="Hiltunen Thoren M."/>
            <person name="Johannesson H."/>
        </authorList>
    </citation>
    <scope>NUCLEOTIDE SEQUENCE</scope>
    <source>
        <strain evidence="13">CBS 990.96</strain>
    </source>
</reference>
<dbReference type="InterPro" id="IPR011555">
    <property type="entry name" value="ATPase_proteolipid_su_C_euk"/>
</dbReference>
<keyword evidence="4 11" id="KW-0812">Transmembrane</keyword>
<dbReference type="CDD" id="cd18176">
    <property type="entry name" value="ATP-synt_Vo_c_ATP6C_rpt2"/>
    <property type="match status" value="1"/>
</dbReference>
<comment type="function">
    <text evidence="9">Proton-conducting pore forming subunit of the V0 complex of vacuolar(H+)-ATPase (V-ATPase), a multisubunit enzyme composed of a peripheral complex (V1) that hydrolyzes ATP and a membrane integral complex (V0) that translocates protons. V-ATPase is responsible for acidifying and maintaining the pH of intracellular compartments.</text>
</comment>
<evidence type="ECO:0000256" key="8">
    <source>
        <dbReference type="ARBA" id="ARBA00023136"/>
    </source>
</evidence>
<dbReference type="PANTHER" id="PTHR10263">
    <property type="entry name" value="V-TYPE PROTON ATPASE PROTEOLIPID SUBUNIT"/>
    <property type="match status" value="1"/>
</dbReference>
<dbReference type="GO" id="GO:0046961">
    <property type="term" value="F:proton-transporting ATPase activity, rotational mechanism"/>
    <property type="evidence" value="ECO:0007669"/>
    <property type="project" value="InterPro"/>
</dbReference>
<protein>
    <recommendedName>
        <fullName evidence="11">V-type proton ATPase proteolipid subunit</fullName>
    </recommendedName>
</protein>
<keyword evidence="3 11" id="KW-0813">Transport</keyword>
<accession>A0AAN7BI77</accession>
<dbReference type="InterPro" id="IPR035921">
    <property type="entry name" value="F/V-ATP_Csub_sf"/>
</dbReference>
<organism evidence="13 14">
    <name type="scientific">Podospora fimiseda</name>
    <dbReference type="NCBI Taxonomy" id="252190"/>
    <lineage>
        <taxon>Eukaryota</taxon>
        <taxon>Fungi</taxon>
        <taxon>Dikarya</taxon>
        <taxon>Ascomycota</taxon>
        <taxon>Pezizomycotina</taxon>
        <taxon>Sordariomycetes</taxon>
        <taxon>Sordariomycetidae</taxon>
        <taxon>Sordariales</taxon>
        <taxon>Podosporaceae</taxon>
        <taxon>Podospora</taxon>
    </lineage>
</organism>
<feature type="transmembrane region" description="Helical" evidence="11">
    <location>
        <begin position="93"/>
        <end position="120"/>
    </location>
</feature>
<evidence type="ECO:0000256" key="6">
    <source>
        <dbReference type="ARBA" id="ARBA00022989"/>
    </source>
</evidence>
<dbReference type="Proteomes" id="UP001301958">
    <property type="component" value="Unassembled WGS sequence"/>
</dbReference>